<protein>
    <recommendedName>
        <fullName evidence="4">SSCRP protein</fullName>
    </recommendedName>
</protein>
<sequence length="137" mass="14579">MQPQFLSLALASLALVTAVPVEQQSRPSDILERAPIGVGIGYGEELQSDSVNHWVAWVEGKSACPAVRILGSLQGNACNQVFNIDGQDYKFGDCGSDGNPRSLLDGGGNYLRGCSGDSDKIHCHGSQHDIKKHGKCL</sequence>
<dbReference type="EMBL" id="ML992663">
    <property type="protein sequence ID" value="KAF2217352.1"/>
    <property type="molecule type" value="Genomic_DNA"/>
</dbReference>
<name>A0A6A6FV23_9PEZI</name>
<proteinExistence type="predicted"/>
<evidence type="ECO:0008006" key="4">
    <source>
        <dbReference type="Google" id="ProtNLM"/>
    </source>
</evidence>
<feature type="signal peptide" evidence="1">
    <location>
        <begin position="1"/>
        <end position="18"/>
    </location>
</feature>
<gene>
    <name evidence="2" type="ORF">CERZMDRAFT_93403</name>
</gene>
<keyword evidence="1" id="KW-0732">Signal</keyword>
<evidence type="ECO:0000313" key="2">
    <source>
        <dbReference type="EMBL" id="KAF2217352.1"/>
    </source>
</evidence>
<dbReference type="OrthoDB" id="3920300at2759"/>
<feature type="chain" id="PRO_5025343243" description="SSCRP protein" evidence="1">
    <location>
        <begin position="19"/>
        <end position="137"/>
    </location>
</feature>
<keyword evidence="3" id="KW-1185">Reference proteome</keyword>
<accession>A0A6A6FV23</accession>
<evidence type="ECO:0000256" key="1">
    <source>
        <dbReference type="SAM" id="SignalP"/>
    </source>
</evidence>
<evidence type="ECO:0000313" key="3">
    <source>
        <dbReference type="Proteomes" id="UP000799539"/>
    </source>
</evidence>
<reference evidence="2" key="1">
    <citation type="journal article" date="2020" name="Stud. Mycol.">
        <title>101 Dothideomycetes genomes: a test case for predicting lifestyles and emergence of pathogens.</title>
        <authorList>
            <person name="Haridas S."/>
            <person name="Albert R."/>
            <person name="Binder M."/>
            <person name="Bloem J."/>
            <person name="Labutti K."/>
            <person name="Salamov A."/>
            <person name="Andreopoulos B."/>
            <person name="Baker S."/>
            <person name="Barry K."/>
            <person name="Bills G."/>
            <person name="Bluhm B."/>
            <person name="Cannon C."/>
            <person name="Castanera R."/>
            <person name="Culley D."/>
            <person name="Daum C."/>
            <person name="Ezra D."/>
            <person name="Gonzalez J."/>
            <person name="Henrissat B."/>
            <person name="Kuo A."/>
            <person name="Liang C."/>
            <person name="Lipzen A."/>
            <person name="Lutzoni F."/>
            <person name="Magnuson J."/>
            <person name="Mondo S."/>
            <person name="Nolan M."/>
            <person name="Ohm R."/>
            <person name="Pangilinan J."/>
            <person name="Park H.-J."/>
            <person name="Ramirez L."/>
            <person name="Alfaro M."/>
            <person name="Sun H."/>
            <person name="Tritt A."/>
            <person name="Yoshinaga Y."/>
            <person name="Zwiers L.-H."/>
            <person name="Turgeon B."/>
            <person name="Goodwin S."/>
            <person name="Spatafora J."/>
            <person name="Crous P."/>
            <person name="Grigoriev I."/>
        </authorList>
    </citation>
    <scope>NUCLEOTIDE SEQUENCE</scope>
    <source>
        <strain evidence="2">SCOH1-5</strain>
    </source>
</reference>
<organism evidence="2 3">
    <name type="scientific">Cercospora zeae-maydis SCOH1-5</name>
    <dbReference type="NCBI Taxonomy" id="717836"/>
    <lineage>
        <taxon>Eukaryota</taxon>
        <taxon>Fungi</taxon>
        <taxon>Dikarya</taxon>
        <taxon>Ascomycota</taxon>
        <taxon>Pezizomycotina</taxon>
        <taxon>Dothideomycetes</taxon>
        <taxon>Dothideomycetidae</taxon>
        <taxon>Mycosphaerellales</taxon>
        <taxon>Mycosphaerellaceae</taxon>
        <taxon>Cercospora</taxon>
    </lineage>
</organism>
<dbReference type="Proteomes" id="UP000799539">
    <property type="component" value="Unassembled WGS sequence"/>
</dbReference>
<dbReference type="AlphaFoldDB" id="A0A6A6FV23"/>